<reference evidence="1" key="2">
    <citation type="journal article" date="2018" name="Nat. Commun.">
        <title>Tailed giant Tupanvirus possesses the most complete translational apparatus of the known virosphere.</title>
        <authorList>
            <person name="Abrahao J."/>
            <person name="Silva L."/>
            <person name="Silva L.S."/>
            <person name="Khalil J.Y.B."/>
            <person name="Rodrigues R."/>
            <person name="Arantes T."/>
            <person name="Assis F."/>
            <person name="Boratto P."/>
            <person name="Andrade M."/>
            <person name="Kroon E.G."/>
            <person name="Ribeiro B."/>
            <person name="Bergier I."/>
            <person name="Seligmann H."/>
            <person name="Ghigo E."/>
            <person name="Colson P."/>
            <person name="Levasseur A."/>
            <person name="Kroemer G."/>
            <person name="Raoult D."/>
            <person name="La Scola B."/>
        </authorList>
    </citation>
    <scope>NUCLEOTIDE SEQUENCE [LARGE SCALE GENOMIC DNA]</scope>
    <source>
        <strain evidence="1">Deep ocean</strain>
    </source>
</reference>
<dbReference type="KEGG" id="vg:80517028"/>
<evidence type="ECO:0008006" key="2">
    <source>
        <dbReference type="Google" id="ProtNLM"/>
    </source>
</evidence>
<name>A0A6N1NDL4_9VIRU</name>
<protein>
    <recommendedName>
        <fullName evidence="2">Exonuclease</fullName>
    </recommendedName>
</protein>
<accession>A0A6N1NDL4</accession>
<proteinExistence type="predicted"/>
<evidence type="ECO:0000313" key="1">
    <source>
        <dbReference type="EMBL" id="QKU33729.1"/>
    </source>
</evidence>
<dbReference type="EMBL" id="MF405918">
    <property type="protein sequence ID" value="QKU33729.1"/>
    <property type="molecule type" value="Genomic_DNA"/>
</dbReference>
<sequence length="506" mass="59817">MTSIDNIATDLQLFHQNILDTYNSTNNAIEKWLNIATFMHDNNKVIVNAFNVIKKNNNREDMDMDYLTSFEQLQTQIKEESDALKKCSFIILSLHKMIYDLMTIEGNYYFSLNGKEEMSILKDDIIYYVNLSVKTEQNIYFHAYILLYALESLFNRHFYVGVDFEYTNKKIQLAQLNFEHDKSFKSIIMMVSPSELEQVMMENFVNLIICNKFIKKILHGSDSLDIPYVYNHMLETDADKIIKFTKALIDTRFLCEYYKLNKIGVSDNRCSIYDQDPGRSAIYYFKVVSEEQQTKLSELLESMPAPHDIQWNIHKMPKSQVLYAQYDVIFLKYFYYRMIYVATEDETSDIGKKAIIELYKNILTELTQFVYLENNNITFLRSKCKEEVDVVNNYFVRKPNGILKMIDIYNLIFTNLSTSNPIVDIDKILKVNHFKSTMTILIKRIVYGHISQKCRVYKDKATMWTDKLSNQLILDFLKEMEFNYLFSMFKELDKTLETKVKLTCSQ</sequence>
<reference evidence="1" key="1">
    <citation type="submission" date="2017-06" db="EMBL/GenBank/DDBJ databases">
        <authorList>
            <person name="Assis F.L."/>
            <person name="Abrahao J.S."/>
            <person name="Silva L."/>
            <person name="Khalil J.B."/>
            <person name="Rodrigues R."/>
            <person name="Silva L.S."/>
            <person name="Boratto P."/>
            <person name="Andrade M."/>
            <person name="Kroon E.G."/>
            <person name="Ribeiro B."/>
            <person name="Bergier I."/>
            <person name="Seligmann H."/>
            <person name="Ghigo E."/>
            <person name="Colson P."/>
            <person name="Levasseur A."/>
            <person name="Raoult D."/>
            <person name="Scola B.L."/>
        </authorList>
    </citation>
    <scope>NUCLEOTIDE SEQUENCE</scope>
    <source>
        <strain evidence="1">Deep ocean</strain>
    </source>
</reference>
<dbReference type="RefSeq" id="YP_010780337.1">
    <property type="nucleotide sequence ID" value="NC_075038.1"/>
</dbReference>
<organism evidence="1">
    <name type="scientific">Tupanvirus deep ocean</name>
    <dbReference type="NCBI Taxonomy" id="2126984"/>
    <lineage>
        <taxon>Viruses</taxon>
        <taxon>Varidnaviria</taxon>
        <taxon>Bamfordvirae</taxon>
        <taxon>Nucleocytoviricota</taxon>
        <taxon>Megaviricetes</taxon>
        <taxon>Imitervirales</taxon>
        <taxon>Mimiviridae</taxon>
        <taxon>Megamimivirinae</taxon>
        <taxon>Tupanvirus</taxon>
        <taxon>Tupanvirus altamarinense</taxon>
    </lineage>
</organism>
<dbReference type="GeneID" id="80517028"/>